<dbReference type="PANTHER" id="PTHR21586:SF0">
    <property type="entry name" value="PP2C-LIKE DOMAIN-CONTAINING PROTEIN CG9801"/>
    <property type="match status" value="1"/>
</dbReference>
<evidence type="ECO:0000313" key="2">
    <source>
        <dbReference type="EMBL" id="CAF3917415.1"/>
    </source>
</evidence>
<sequence>ADLSNLAYSLMEIQQGDFVYLTTDGISDNYDPVVSGVARSAKTPLLQRKSFTEIETIENNAQLMNAYERHLCHLHHMTQALERYKTVEDKLSAQELCAKLLQH</sequence>
<evidence type="ECO:0008006" key="4">
    <source>
        <dbReference type="Google" id="ProtNLM"/>
    </source>
</evidence>
<feature type="non-terminal residue" evidence="1">
    <location>
        <position position="1"/>
    </location>
</feature>
<dbReference type="EMBL" id="CAJNOK010084922">
    <property type="protein sequence ID" value="CAF1687456.1"/>
    <property type="molecule type" value="Genomic_DNA"/>
</dbReference>
<proteinExistence type="predicted"/>
<dbReference type="InterPro" id="IPR053287">
    <property type="entry name" value="PP2C-like_domain"/>
</dbReference>
<comment type="caution">
    <text evidence="1">The sequence shown here is derived from an EMBL/GenBank/DDBJ whole genome shotgun (WGS) entry which is preliminary data.</text>
</comment>
<protein>
    <recommendedName>
        <fullName evidence="4">PPM-type phosphatase domain-containing protein</fullName>
    </recommendedName>
</protein>
<accession>A0A8S2GCT0</accession>
<dbReference type="EMBL" id="CAJOBA010022583">
    <property type="protein sequence ID" value="CAF3917415.1"/>
    <property type="molecule type" value="Genomic_DNA"/>
</dbReference>
<organism evidence="1 3">
    <name type="scientific">Didymodactylos carnosus</name>
    <dbReference type="NCBI Taxonomy" id="1234261"/>
    <lineage>
        <taxon>Eukaryota</taxon>
        <taxon>Metazoa</taxon>
        <taxon>Spiralia</taxon>
        <taxon>Gnathifera</taxon>
        <taxon>Rotifera</taxon>
        <taxon>Eurotatoria</taxon>
        <taxon>Bdelloidea</taxon>
        <taxon>Philodinida</taxon>
        <taxon>Philodinidae</taxon>
        <taxon>Didymodactylos</taxon>
    </lineage>
</organism>
<gene>
    <name evidence="1" type="ORF">OVA965_LOCUS46250</name>
    <name evidence="2" type="ORF">TMI583_LOCUS21195</name>
</gene>
<dbReference type="Proteomes" id="UP000682733">
    <property type="component" value="Unassembled WGS sequence"/>
</dbReference>
<feature type="non-terminal residue" evidence="1">
    <location>
        <position position="103"/>
    </location>
</feature>
<dbReference type="PANTHER" id="PTHR21586">
    <property type="entry name" value="TIPA"/>
    <property type="match status" value="1"/>
</dbReference>
<reference evidence="1" key="1">
    <citation type="submission" date="2021-02" db="EMBL/GenBank/DDBJ databases">
        <authorList>
            <person name="Nowell W R."/>
        </authorList>
    </citation>
    <scope>NUCLEOTIDE SEQUENCE</scope>
</reference>
<dbReference type="AlphaFoldDB" id="A0A8S2GCT0"/>
<name>A0A8S2GCT0_9BILA</name>
<evidence type="ECO:0000313" key="1">
    <source>
        <dbReference type="EMBL" id="CAF1687456.1"/>
    </source>
</evidence>
<dbReference type="Proteomes" id="UP000677228">
    <property type="component" value="Unassembled WGS sequence"/>
</dbReference>
<evidence type="ECO:0000313" key="3">
    <source>
        <dbReference type="Proteomes" id="UP000677228"/>
    </source>
</evidence>